<feature type="transmembrane region" description="Helical" evidence="1">
    <location>
        <begin position="20"/>
        <end position="37"/>
    </location>
</feature>
<dbReference type="InterPro" id="IPR052173">
    <property type="entry name" value="Beta-lactam_resp_regulator"/>
</dbReference>
<feature type="domain" description="Peptidase M56" evidence="2">
    <location>
        <begin position="62"/>
        <end position="298"/>
    </location>
</feature>
<dbReference type="PANTHER" id="PTHR34978">
    <property type="entry name" value="POSSIBLE SENSOR-TRANSDUCER PROTEIN BLAR"/>
    <property type="match status" value="1"/>
</dbReference>
<keyword evidence="1" id="KW-0812">Transmembrane</keyword>
<dbReference type="OrthoDB" id="15218at2"/>
<keyword evidence="1" id="KW-0472">Membrane</keyword>
<gene>
    <name evidence="3" type="ORF">EZ437_21305</name>
</gene>
<dbReference type="PANTHER" id="PTHR34978:SF3">
    <property type="entry name" value="SLR0241 PROTEIN"/>
    <property type="match status" value="1"/>
</dbReference>
<feature type="transmembrane region" description="Helical" evidence="1">
    <location>
        <begin position="105"/>
        <end position="129"/>
    </location>
</feature>
<evidence type="ECO:0000313" key="3">
    <source>
        <dbReference type="EMBL" id="TCC96412.1"/>
    </source>
</evidence>
<dbReference type="RefSeq" id="WP_131598159.1">
    <property type="nucleotide sequence ID" value="NZ_SJSL01000012.1"/>
</dbReference>
<dbReference type="InterPro" id="IPR008756">
    <property type="entry name" value="Peptidase_M56"/>
</dbReference>
<name>A0A4R0NBS8_9SPHI</name>
<organism evidence="3 4">
    <name type="scientific">Pedobacter psychroterrae</name>
    <dbReference type="NCBI Taxonomy" id="2530453"/>
    <lineage>
        <taxon>Bacteria</taxon>
        <taxon>Pseudomonadati</taxon>
        <taxon>Bacteroidota</taxon>
        <taxon>Sphingobacteriia</taxon>
        <taxon>Sphingobacteriales</taxon>
        <taxon>Sphingobacteriaceae</taxon>
        <taxon>Pedobacter</taxon>
    </lineage>
</organism>
<keyword evidence="4" id="KW-1185">Reference proteome</keyword>
<evidence type="ECO:0000256" key="1">
    <source>
        <dbReference type="SAM" id="Phobius"/>
    </source>
</evidence>
<dbReference type="CDD" id="cd07341">
    <property type="entry name" value="M56_BlaR1_MecR1_like"/>
    <property type="match status" value="1"/>
</dbReference>
<evidence type="ECO:0000313" key="4">
    <source>
        <dbReference type="Proteomes" id="UP000293347"/>
    </source>
</evidence>
<dbReference type="Proteomes" id="UP000293347">
    <property type="component" value="Unassembled WGS sequence"/>
</dbReference>
<dbReference type="Pfam" id="PF05569">
    <property type="entry name" value="Peptidase_M56"/>
    <property type="match status" value="1"/>
</dbReference>
<proteinExistence type="predicted"/>
<feature type="transmembrane region" description="Helical" evidence="1">
    <location>
        <begin position="313"/>
        <end position="331"/>
    </location>
</feature>
<dbReference type="AlphaFoldDB" id="A0A4R0NBS8"/>
<evidence type="ECO:0000259" key="2">
    <source>
        <dbReference type="Pfam" id="PF05569"/>
    </source>
</evidence>
<keyword evidence="1" id="KW-1133">Transmembrane helix</keyword>
<sequence length="610" mass="69933">MEAIINNLIKATGWSIFHSLWQGAIIYGILLFLVSAFPKINARIKHNLAFTALCTMFIGFCITFASIFKMPSATQTFATAPAITADQYQYLLSLPQEISSSTENIFPYLVSVYGVGLLFQIFLLMAGYGKLTQLKRSQRSPVPEEWQLVFNEMVSMLNIRRHISFHLSDKVNVPLVIGYFKPVVLFPFALAAQLDIKQVEAILIHELSHIRRNDYLLNLVKTGIETVLFFNPFVWLSSKFISIEREHACDDLVVKFTGTPVTYAHALLKLEILKDKTSPALSMAATGKNQHLYQRIKRITDMKTNYMNAKQKIFAFALTIATVGSLAWINPAKTVFAADKSKPGEQNIEIYGMDIKSKMLNLPEIKTNPAKQKIQLPADTSKKKKVVKIITVDAKGNKQEYNSVKEMPDSIREEVIRETFLYDNDYSFKFDMDSLVNKSLVYIKSPEFKAQMELVKLNAETMAKAYNIPEFKAQIKLMELNGAKMAEQFNSPQFKKQIKLIELNAKKMEKHFNSPEWKKQQEELMKNSEKLRLKFDSPEWKKQMEEIKELHNSSEYKELREKFDKDLKKLKEKKGIKSDVKTFNFSTGDDLNIIDDQSLEPAKEDVAVNE</sequence>
<dbReference type="EMBL" id="SJSL01000012">
    <property type="protein sequence ID" value="TCC96412.1"/>
    <property type="molecule type" value="Genomic_DNA"/>
</dbReference>
<reference evidence="3 4" key="1">
    <citation type="submission" date="2019-02" db="EMBL/GenBank/DDBJ databases">
        <title>Pedobacter sp. RP-1-14 sp. nov., isolated from Arctic soil.</title>
        <authorList>
            <person name="Dahal R.H."/>
        </authorList>
    </citation>
    <scope>NUCLEOTIDE SEQUENCE [LARGE SCALE GENOMIC DNA]</scope>
    <source>
        <strain evidence="3 4">RP-1-14</strain>
    </source>
</reference>
<feature type="transmembrane region" description="Helical" evidence="1">
    <location>
        <begin position="49"/>
        <end position="68"/>
    </location>
</feature>
<protein>
    <submittedName>
        <fullName evidence="3">Peptidase M56</fullName>
    </submittedName>
</protein>
<comment type="caution">
    <text evidence="3">The sequence shown here is derived from an EMBL/GenBank/DDBJ whole genome shotgun (WGS) entry which is preliminary data.</text>
</comment>
<accession>A0A4R0NBS8</accession>